<dbReference type="OrthoDB" id="6771133at2759"/>
<dbReference type="GeneID" id="115875727"/>
<protein>
    <submittedName>
        <fullName evidence="2">Uncharacterized protein LOC115875727</fullName>
    </submittedName>
</protein>
<dbReference type="AlphaFoldDB" id="A0A6J2X7D9"/>
<proteinExistence type="predicted"/>
<dbReference type="InParanoid" id="A0A6J2X7D9"/>
<organism evidence="1 2">
    <name type="scientific">Sitophilus oryzae</name>
    <name type="common">Rice weevil</name>
    <name type="synonym">Curculio oryzae</name>
    <dbReference type="NCBI Taxonomy" id="7048"/>
    <lineage>
        <taxon>Eukaryota</taxon>
        <taxon>Metazoa</taxon>
        <taxon>Ecdysozoa</taxon>
        <taxon>Arthropoda</taxon>
        <taxon>Hexapoda</taxon>
        <taxon>Insecta</taxon>
        <taxon>Pterygota</taxon>
        <taxon>Neoptera</taxon>
        <taxon>Endopterygota</taxon>
        <taxon>Coleoptera</taxon>
        <taxon>Polyphaga</taxon>
        <taxon>Cucujiformia</taxon>
        <taxon>Curculionidae</taxon>
        <taxon>Dryophthorinae</taxon>
        <taxon>Sitophilus</taxon>
    </lineage>
</organism>
<evidence type="ECO:0000313" key="2">
    <source>
        <dbReference type="RefSeq" id="XP_030747101.1"/>
    </source>
</evidence>
<sequence length="124" mass="13710">MEQQRTGGGPPQVPPLTTLEKRILKIMGNKAIYGDEIVPELGFGKVEILKNMETDAPSTSATRTPSTPLNVEINAASTSASLTPSVKRKLEYKSTHSERCYSGELNRRQLKYLKAVHVYCVFIS</sequence>
<dbReference type="RefSeq" id="XP_030747101.1">
    <property type="nucleotide sequence ID" value="XM_030891241.1"/>
</dbReference>
<dbReference type="KEGG" id="soy:115875727"/>
<name>A0A6J2X7D9_SITOR</name>
<keyword evidence="1" id="KW-1185">Reference proteome</keyword>
<accession>A0A6J2X7D9</accession>
<evidence type="ECO:0000313" key="1">
    <source>
        <dbReference type="Proteomes" id="UP000504635"/>
    </source>
</evidence>
<dbReference type="Proteomes" id="UP000504635">
    <property type="component" value="Unplaced"/>
</dbReference>
<gene>
    <name evidence="2" type="primary">LOC115875727</name>
</gene>
<reference evidence="2" key="1">
    <citation type="submission" date="2025-08" db="UniProtKB">
        <authorList>
            <consortium name="RefSeq"/>
        </authorList>
    </citation>
    <scope>IDENTIFICATION</scope>
    <source>
        <tissue evidence="2">Gonads</tissue>
    </source>
</reference>